<protein>
    <submittedName>
        <fullName evidence="1">Uncharacterized protein</fullName>
    </submittedName>
</protein>
<dbReference type="EMBL" id="OX596110">
    <property type="protein sequence ID" value="CAN0328549.1"/>
    <property type="molecule type" value="Genomic_DNA"/>
</dbReference>
<reference evidence="1" key="1">
    <citation type="submission" date="2023-05" db="EMBL/GenBank/DDBJ databases">
        <authorList>
            <consortium name="ELIXIR-Norway"/>
        </authorList>
    </citation>
    <scope>NUCLEOTIDE SEQUENCE</scope>
</reference>
<reference evidence="1" key="2">
    <citation type="submission" date="2025-03" db="EMBL/GenBank/DDBJ databases">
        <authorList>
            <consortium name="ELIXIR-Norway"/>
            <consortium name="Elixir Norway"/>
        </authorList>
    </citation>
    <scope>NUCLEOTIDE SEQUENCE</scope>
</reference>
<gene>
    <name evidence="1" type="ORF">MRATA1EN22A_LOCUS15748</name>
</gene>
<organism evidence="1 2">
    <name type="scientific">Rangifer tarandus platyrhynchus</name>
    <name type="common">Svalbard reindeer</name>
    <dbReference type="NCBI Taxonomy" id="3082113"/>
    <lineage>
        <taxon>Eukaryota</taxon>
        <taxon>Metazoa</taxon>
        <taxon>Chordata</taxon>
        <taxon>Craniata</taxon>
        <taxon>Vertebrata</taxon>
        <taxon>Euteleostomi</taxon>
        <taxon>Mammalia</taxon>
        <taxon>Eutheria</taxon>
        <taxon>Laurasiatheria</taxon>
        <taxon>Artiodactyla</taxon>
        <taxon>Ruminantia</taxon>
        <taxon>Pecora</taxon>
        <taxon>Cervidae</taxon>
        <taxon>Odocoileinae</taxon>
        <taxon>Rangifer</taxon>
    </lineage>
</organism>
<sequence length="100" mass="11208">MALGLQSMQAQQLWLTGLVVHSCRTLVPLPGIEPMSPALEGRFLTTRPPGKFLTELLFVVILFHIIMNSCQNKVQTHSGLTPFDHAVLRTHLTEKITKVY</sequence>
<dbReference type="Proteomes" id="UP001162501">
    <property type="component" value="Chromosome 26"/>
</dbReference>
<evidence type="ECO:0000313" key="1">
    <source>
        <dbReference type="EMBL" id="CAN0328549.1"/>
    </source>
</evidence>
<proteinExistence type="predicted"/>
<name>A0AC59Z9H7_RANTA</name>
<evidence type="ECO:0000313" key="2">
    <source>
        <dbReference type="Proteomes" id="UP001162501"/>
    </source>
</evidence>
<accession>A0AC59Z9H7</accession>